<gene>
    <name evidence="1" type="ORF">BT96DRAFT_640220</name>
</gene>
<name>A0A6A4HNZ7_9AGAR</name>
<proteinExistence type="predicted"/>
<dbReference type="Proteomes" id="UP000799118">
    <property type="component" value="Unassembled WGS sequence"/>
</dbReference>
<organism evidence="1 2">
    <name type="scientific">Gymnopus androsaceus JB14</name>
    <dbReference type="NCBI Taxonomy" id="1447944"/>
    <lineage>
        <taxon>Eukaryota</taxon>
        <taxon>Fungi</taxon>
        <taxon>Dikarya</taxon>
        <taxon>Basidiomycota</taxon>
        <taxon>Agaricomycotina</taxon>
        <taxon>Agaricomycetes</taxon>
        <taxon>Agaricomycetidae</taxon>
        <taxon>Agaricales</taxon>
        <taxon>Marasmiineae</taxon>
        <taxon>Omphalotaceae</taxon>
        <taxon>Gymnopus</taxon>
    </lineage>
</organism>
<reference evidence="1" key="1">
    <citation type="journal article" date="2019" name="Environ. Microbiol.">
        <title>Fungal ecological strategies reflected in gene transcription - a case study of two litter decomposers.</title>
        <authorList>
            <person name="Barbi F."/>
            <person name="Kohler A."/>
            <person name="Barry K."/>
            <person name="Baskaran P."/>
            <person name="Daum C."/>
            <person name="Fauchery L."/>
            <person name="Ihrmark K."/>
            <person name="Kuo A."/>
            <person name="LaButti K."/>
            <person name="Lipzen A."/>
            <person name="Morin E."/>
            <person name="Grigoriev I.V."/>
            <person name="Henrissat B."/>
            <person name="Lindahl B."/>
            <person name="Martin F."/>
        </authorList>
    </citation>
    <scope>NUCLEOTIDE SEQUENCE</scope>
    <source>
        <strain evidence="1">JB14</strain>
    </source>
</reference>
<accession>A0A6A4HNZ7</accession>
<dbReference type="EMBL" id="ML769454">
    <property type="protein sequence ID" value="KAE9400712.1"/>
    <property type="molecule type" value="Genomic_DNA"/>
</dbReference>
<keyword evidence="2" id="KW-1185">Reference proteome</keyword>
<protein>
    <submittedName>
        <fullName evidence="1">Uncharacterized protein</fullName>
    </submittedName>
</protein>
<sequence length="110" mass="13027">MTNKASQSEKYEFKKNANPIHCCPCPDQWFSRRIMYYIHGVFRRAAREKAIKETYFVAMQETSSKLLVLTIRWIVRSFLRLTLREPLYCSSSVSMGVCTKKKRKKEKNLP</sequence>
<evidence type="ECO:0000313" key="1">
    <source>
        <dbReference type="EMBL" id="KAE9400712.1"/>
    </source>
</evidence>
<dbReference type="AlphaFoldDB" id="A0A6A4HNZ7"/>
<evidence type="ECO:0000313" key="2">
    <source>
        <dbReference type="Proteomes" id="UP000799118"/>
    </source>
</evidence>